<evidence type="ECO:0008006" key="4">
    <source>
        <dbReference type="Google" id="ProtNLM"/>
    </source>
</evidence>
<evidence type="ECO:0000256" key="1">
    <source>
        <dbReference type="SAM" id="SignalP"/>
    </source>
</evidence>
<name>A0A1F4Y347_9BACT</name>
<reference evidence="2 3" key="1">
    <citation type="journal article" date="2016" name="Nat. Commun.">
        <title>Thousands of microbial genomes shed light on interconnected biogeochemical processes in an aquifer system.</title>
        <authorList>
            <person name="Anantharaman K."/>
            <person name="Brown C.T."/>
            <person name="Hug L.A."/>
            <person name="Sharon I."/>
            <person name="Castelle C.J."/>
            <person name="Probst A.J."/>
            <person name="Thomas B.C."/>
            <person name="Singh A."/>
            <person name="Wilkins M.J."/>
            <person name="Karaoz U."/>
            <person name="Brodie E.L."/>
            <person name="Williams K.H."/>
            <person name="Hubbard S.S."/>
            <person name="Banfield J.F."/>
        </authorList>
    </citation>
    <scope>NUCLEOTIDE SEQUENCE [LARGE SCALE GENOMIC DNA]</scope>
</reference>
<dbReference type="EMBL" id="MEXB01000009">
    <property type="protein sequence ID" value="OGC88294.1"/>
    <property type="molecule type" value="Genomic_DNA"/>
</dbReference>
<evidence type="ECO:0000313" key="3">
    <source>
        <dbReference type="Proteomes" id="UP000176568"/>
    </source>
</evidence>
<keyword evidence="1" id="KW-0732">Signal</keyword>
<organism evidence="2 3">
    <name type="scientific">Candidatus Adlerbacteria bacterium RIFOXYC1_FULL_48_26</name>
    <dbReference type="NCBI Taxonomy" id="1797247"/>
    <lineage>
        <taxon>Bacteria</taxon>
        <taxon>Candidatus Adleribacteriota</taxon>
    </lineage>
</organism>
<comment type="caution">
    <text evidence="2">The sequence shown here is derived from an EMBL/GenBank/DDBJ whole genome shotgun (WGS) entry which is preliminary data.</text>
</comment>
<feature type="chain" id="PRO_5009515529" description="SLH domain-containing protein" evidence="1">
    <location>
        <begin position="20"/>
        <end position="87"/>
    </location>
</feature>
<feature type="signal peptide" evidence="1">
    <location>
        <begin position="1"/>
        <end position="19"/>
    </location>
</feature>
<gene>
    <name evidence="2" type="ORF">A2419_00305</name>
</gene>
<dbReference type="Proteomes" id="UP000176568">
    <property type="component" value="Unassembled WGS sequence"/>
</dbReference>
<protein>
    <recommendedName>
        <fullName evidence="4">SLH domain-containing protein</fullName>
    </recommendedName>
</protein>
<proteinExistence type="predicted"/>
<sequence length="87" mass="9402">MRTVPFILVVMGIATSAMAQTPPSGVGSFYNEYLNIVKALEEGVCPKTLSQPESTWTKGDVLGSMKTYGLEKDISTRADQWKKACGA</sequence>
<accession>A0A1F4Y347</accession>
<dbReference type="AlphaFoldDB" id="A0A1F4Y347"/>
<evidence type="ECO:0000313" key="2">
    <source>
        <dbReference type="EMBL" id="OGC88294.1"/>
    </source>
</evidence>